<keyword evidence="2" id="KW-1185">Reference proteome</keyword>
<evidence type="ECO:0000313" key="1">
    <source>
        <dbReference type="EMBL" id="GAB0137726.1"/>
    </source>
</evidence>
<protein>
    <submittedName>
        <fullName evidence="1">Uncharacterized protein</fullName>
    </submittedName>
</protein>
<dbReference type="PANTHER" id="PTHR35896">
    <property type="entry name" value="IG-LIKE DOMAIN-CONTAINING PROTEIN"/>
    <property type="match status" value="1"/>
</dbReference>
<comment type="caution">
    <text evidence="1">The sequence shown here is derived from an EMBL/GenBank/DDBJ whole genome shotgun (WGS) entry which is preliminary data.</text>
</comment>
<sequence>MAKDYYVSLDTENTYGEESCKDGLLRPLGSPTTPEVGRQSVYLVSLRVTKDVLLLLTSLIAIVACWRAPSLEGGKSPTTPCDCGNSVAEAKAMGCVYDDLAPAWLPQHCMDHELKAVFDKAGDGPGGRWQYFADANLTQRLTVDEVALFADSPEKYFYSTPRWHLMHCNYYWRKMFRSHLNGVQIEGRYNSERHVKHCGEVFETYPEPLTFSYVALKSSSPDPPDFEIRRLKEAGIDPFEFRIDGHR</sequence>
<dbReference type="Proteomes" id="UP001562357">
    <property type="component" value="Unassembled WGS sequence"/>
</dbReference>
<dbReference type="EMBL" id="BAAFGZ010000310">
    <property type="protein sequence ID" value="GAB0137726.1"/>
    <property type="molecule type" value="Genomic_DNA"/>
</dbReference>
<organism evidence="1 2">
    <name type="scientific">Epichloe bromicola</name>
    <dbReference type="NCBI Taxonomy" id="79588"/>
    <lineage>
        <taxon>Eukaryota</taxon>
        <taxon>Fungi</taxon>
        <taxon>Dikarya</taxon>
        <taxon>Ascomycota</taxon>
        <taxon>Pezizomycotina</taxon>
        <taxon>Sordariomycetes</taxon>
        <taxon>Hypocreomycetidae</taxon>
        <taxon>Hypocreales</taxon>
        <taxon>Clavicipitaceae</taxon>
        <taxon>Epichloe</taxon>
    </lineage>
</organism>
<proteinExistence type="predicted"/>
<accession>A0ABQ0CWA4</accession>
<dbReference type="InterPro" id="IPR053008">
    <property type="entry name" value="Phomopsin_biosynth_assoc"/>
</dbReference>
<evidence type="ECO:0000313" key="2">
    <source>
        <dbReference type="Proteomes" id="UP001562357"/>
    </source>
</evidence>
<gene>
    <name evidence="1" type="primary">g5981</name>
    <name evidence="1" type="ORF">EsDP_00005981</name>
</gene>
<name>A0ABQ0CWA4_9HYPO</name>
<reference evidence="2" key="1">
    <citation type="submission" date="2024-06" db="EMBL/GenBank/DDBJ databases">
        <title>Draft Genome Sequences of Epichloe bromicola Strains Isolated from Elymus ciliaris.</title>
        <authorList>
            <consortium name="Epichloe bromicola genome sequencing consortium"/>
            <person name="Miura A."/>
            <person name="Imano S."/>
            <person name="Ashida A."/>
            <person name="Sato I."/>
            <person name="Chiba S."/>
            <person name="Tanaka A."/>
            <person name="Camagna M."/>
            <person name="Takemoto D."/>
        </authorList>
    </citation>
    <scope>NUCLEOTIDE SEQUENCE [LARGE SCALE GENOMIC DNA]</scope>
    <source>
        <strain evidence="2">DP</strain>
    </source>
</reference>
<dbReference type="PANTHER" id="PTHR35896:SF3">
    <property type="entry name" value="MAJOR FACILITATOR SUPERFAMILY TRANSPORTER"/>
    <property type="match status" value="1"/>
</dbReference>